<name>A0A7W7FZ48_9PSEU</name>
<dbReference type="InterPro" id="IPR009218">
    <property type="entry name" value="HD_phosphohydro"/>
</dbReference>
<dbReference type="SUPFAM" id="SSF109604">
    <property type="entry name" value="HD-domain/PDEase-like"/>
    <property type="match status" value="1"/>
</dbReference>
<keyword evidence="3" id="KW-1185">Reference proteome</keyword>
<dbReference type="GO" id="GO:0016787">
    <property type="term" value="F:hydrolase activity"/>
    <property type="evidence" value="ECO:0007669"/>
    <property type="project" value="UniProtKB-KW"/>
</dbReference>
<reference evidence="2 3" key="1">
    <citation type="submission" date="2020-08" db="EMBL/GenBank/DDBJ databases">
        <title>Sequencing the genomes of 1000 actinobacteria strains.</title>
        <authorList>
            <person name="Klenk H.-P."/>
        </authorList>
    </citation>
    <scope>NUCLEOTIDE SEQUENCE [LARGE SCALE GENOMIC DNA]</scope>
    <source>
        <strain evidence="2 3">DSM 44230</strain>
    </source>
</reference>
<dbReference type="EMBL" id="JACHMH010000001">
    <property type="protein sequence ID" value="MBB4680784.1"/>
    <property type="molecule type" value="Genomic_DNA"/>
</dbReference>
<evidence type="ECO:0000313" key="2">
    <source>
        <dbReference type="EMBL" id="MBB4680784.1"/>
    </source>
</evidence>
<feature type="domain" description="HD" evidence="1">
    <location>
        <begin position="41"/>
        <end position="111"/>
    </location>
</feature>
<dbReference type="RefSeq" id="WP_185006838.1">
    <property type="nucleotide sequence ID" value="NZ_BAAAUI010000062.1"/>
</dbReference>
<dbReference type="InterPro" id="IPR006674">
    <property type="entry name" value="HD_domain"/>
</dbReference>
<evidence type="ECO:0000259" key="1">
    <source>
        <dbReference type="Pfam" id="PF01966"/>
    </source>
</evidence>
<keyword evidence="2" id="KW-0378">Hydrolase</keyword>
<protein>
    <submittedName>
        <fullName evidence="2">Putative metal-dependent HD superfamily phosphohydrolase</fullName>
    </submittedName>
</protein>
<dbReference type="PANTHER" id="PTHR21174:SF0">
    <property type="entry name" value="HD PHOSPHOHYDROLASE FAMILY PROTEIN-RELATED"/>
    <property type="match status" value="1"/>
</dbReference>
<dbReference type="AlphaFoldDB" id="A0A7W7FZ48"/>
<evidence type="ECO:0000313" key="3">
    <source>
        <dbReference type="Proteomes" id="UP000533598"/>
    </source>
</evidence>
<dbReference type="Gene3D" id="1.10.3210.10">
    <property type="entry name" value="Hypothetical protein af1432"/>
    <property type="match status" value="1"/>
</dbReference>
<comment type="caution">
    <text evidence="2">The sequence shown here is derived from an EMBL/GenBank/DDBJ whole genome shotgun (WGS) entry which is preliminary data.</text>
</comment>
<dbReference type="PANTHER" id="PTHR21174">
    <property type="match status" value="1"/>
</dbReference>
<sequence length="209" mass="23030">MVLDAWVTAVTALGGRPEVARQAGEELLGRYREEHRRYHDLTHIEAVLRDSAWLGAELGLSEVDRAVLAVAAAAHDVIYDGVPGEDERRSAEWVRRRLGEAGVAEEHQEPTERLVLATIDHLGADPLTLALLDADLAVLGGTEAEYDRYARAVRAEYAHVSDADWLVGRGAVLARLIARDPLYRTAPARERWEAAAKANLKREKHSFGG</sequence>
<dbReference type="PIRSF" id="PIRSF035170">
    <property type="entry name" value="HD_phosphohydro"/>
    <property type="match status" value="1"/>
</dbReference>
<accession>A0A7W7FZ48</accession>
<dbReference type="Proteomes" id="UP000533598">
    <property type="component" value="Unassembled WGS sequence"/>
</dbReference>
<gene>
    <name evidence="2" type="ORF">HNR67_006902</name>
</gene>
<dbReference type="Pfam" id="PF01966">
    <property type="entry name" value="HD"/>
    <property type="match status" value="1"/>
</dbReference>
<organism evidence="2 3">
    <name type="scientific">Crossiella cryophila</name>
    <dbReference type="NCBI Taxonomy" id="43355"/>
    <lineage>
        <taxon>Bacteria</taxon>
        <taxon>Bacillati</taxon>
        <taxon>Actinomycetota</taxon>
        <taxon>Actinomycetes</taxon>
        <taxon>Pseudonocardiales</taxon>
        <taxon>Pseudonocardiaceae</taxon>
        <taxon>Crossiella</taxon>
    </lineage>
</organism>
<proteinExistence type="predicted"/>